<dbReference type="GO" id="GO:0016538">
    <property type="term" value="F:cyclin-dependent protein serine/threonine kinase regulator activity"/>
    <property type="evidence" value="ECO:0007669"/>
    <property type="project" value="TreeGrafter"/>
</dbReference>
<evidence type="ECO:0008006" key="4">
    <source>
        <dbReference type="Google" id="ProtNLM"/>
    </source>
</evidence>
<organism evidence="2 3">
    <name type="scientific">Aspergillus thermomutatus</name>
    <name type="common">Neosartorya pseudofischeri</name>
    <dbReference type="NCBI Taxonomy" id="41047"/>
    <lineage>
        <taxon>Eukaryota</taxon>
        <taxon>Fungi</taxon>
        <taxon>Dikarya</taxon>
        <taxon>Ascomycota</taxon>
        <taxon>Pezizomycotina</taxon>
        <taxon>Eurotiomycetes</taxon>
        <taxon>Eurotiomycetidae</taxon>
        <taxon>Eurotiales</taxon>
        <taxon>Aspergillaceae</taxon>
        <taxon>Aspergillus</taxon>
        <taxon>Aspergillus subgen. Fumigati</taxon>
    </lineage>
</organism>
<feature type="region of interest" description="Disordered" evidence="1">
    <location>
        <begin position="477"/>
        <end position="496"/>
    </location>
</feature>
<evidence type="ECO:0000313" key="2">
    <source>
        <dbReference type="EMBL" id="RHZ55327.1"/>
    </source>
</evidence>
<comment type="caution">
    <text evidence="2">The sequence shown here is derived from an EMBL/GenBank/DDBJ whole genome shotgun (WGS) entry which is preliminary data.</text>
</comment>
<gene>
    <name evidence="2" type="ORF">CDV56_106913</name>
</gene>
<proteinExistence type="predicted"/>
<dbReference type="STRING" id="41047.A0A397GXE6"/>
<dbReference type="OrthoDB" id="442243at2759"/>
<dbReference type="GO" id="GO:0019901">
    <property type="term" value="F:protein kinase binding"/>
    <property type="evidence" value="ECO:0007669"/>
    <property type="project" value="InterPro"/>
</dbReference>
<dbReference type="CDD" id="cd20557">
    <property type="entry name" value="CYCLIN_ScPCL1-like"/>
    <property type="match status" value="1"/>
</dbReference>
<dbReference type="RefSeq" id="XP_026614281.1">
    <property type="nucleotide sequence ID" value="XM_026760532.1"/>
</dbReference>
<dbReference type="Gene3D" id="1.10.472.10">
    <property type="entry name" value="Cyclin-like"/>
    <property type="match status" value="1"/>
</dbReference>
<feature type="compositionally biased region" description="Low complexity" evidence="1">
    <location>
        <begin position="337"/>
        <end position="353"/>
    </location>
</feature>
<dbReference type="InterPro" id="IPR013922">
    <property type="entry name" value="Cyclin_PHO80-like"/>
</dbReference>
<feature type="region of interest" description="Disordered" evidence="1">
    <location>
        <begin position="108"/>
        <end position="136"/>
    </location>
</feature>
<feature type="compositionally biased region" description="Low complexity" evidence="1">
    <location>
        <begin position="108"/>
        <end position="129"/>
    </location>
</feature>
<dbReference type="Proteomes" id="UP000215305">
    <property type="component" value="Unassembled WGS sequence"/>
</dbReference>
<dbReference type="Pfam" id="PF08613">
    <property type="entry name" value="Cyclin"/>
    <property type="match status" value="1"/>
</dbReference>
<dbReference type="GeneID" id="38128887"/>
<feature type="region of interest" description="Disordered" evidence="1">
    <location>
        <begin position="332"/>
        <end position="367"/>
    </location>
</feature>
<dbReference type="PANTHER" id="PTHR15615:SF118">
    <property type="entry name" value="CYCLIN, HYPOTHETICAL (EUROFUNG)"/>
    <property type="match status" value="1"/>
</dbReference>
<dbReference type="EMBL" id="NKHU02000101">
    <property type="protein sequence ID" value="RHZ55327.1"/>
    <property type="molecule type" value="Genomic_DNA"/>
</dbReference>
<dbReference type="VEuPathDB" id="FungiDB:CDV56_106913"/>
<sequence>MPPMIYAPQYFPSAPAPITPTTQHHPYEDSSASTFRQYPEAVSEICENRWTAPFRDGLPTPPNDMTGVAYKSLPPSSYGGKHNAITLPPYVRAPAYTRTGYNASSTMIPSIKSQSQPSSTQNAQNASASEPASQKKSSANSVASYLQIPSSINDSKGSLSEFAAQMTCLFWFESTSKLKTIEDRVNALPSLVPEAFPTPGFKKWVTNILSTTQVSQNVILLALMFIYRLKKFNPAVRGKKGSEFRLMTIALMLGNKFLDDNTYTNKTWAEVSGIPVQEIHVMEVEFLSNVRYNLYASEEEWAQWHTKLGVFSDFFNRAVVIPDEVNLSPTTPVLRISPSLRPTPQLPSSTPSKLPSPPASDPVRPQAAWNLPTNASYAPLPQLGSDIQLANSRKRTRDEQVDEHPAKRIAVPQIVPPASTLPPSSAMTSLPALRPVVTPTSAPSSHQAFIPGPIPHLPRPNLPVSSHTLAPSIPALTSQQPSAGGRAMPPTTYGSSTTWAPSVPHVTTVPPVSNGIYHTPISLPDPGRYHASPYGMSSATVSPAVSAYSVHTPQTHLSPSFFLANRNSPYRPVRAVNTLLIPPPSTSLQQQRSVPFDHMHYQPLGKTAAERKTGLLPYLHHEAWPQGPFFQPNFHPTPSYSS</sequence>
<dbReference type="PANTHER" id="PTHR15615">
    <property type="match status" value="1"/>
</dbReference>
<reference evidence="2" key="1">
    <citation type="submission" date="2018-08" db="EMBL/GenBank/DDBJ databases">
        <title>Draft genome sequence of azole-resistant Aspergillus thermomutatus (Neosartorya pseudofischeri) strain HMR AF 39, isolated from a human nasal aspirate.</title>
        <authorList>
            <person name="Parent-Michaud M."/>
            <person name="Dufresne P.J."/>
            <person name="Fournier E."/>
            <person name="Martineau C."/>
            <person name="Moreira S."/>
            <person name="Perkins V."/>
            <person name="De Repentigny L."/>
            <person name="Dufresne S.F."/>
        </authorList>
    </citation>
    <scope>NUCLEOTIDE SEQUENCE [LARGE SCALE GENOMIC DNA]</scope>
    <source>
        <strain evidence="2">HMR AF 39</strain>
    </source>
</reference>
<keyword evidence="3" id="KW-1185">Reference proteome</keyword>
<dbReference type="GO" id="GO:0000307">
    <property type="term" value="C:cyclin-dependent protein kinase holoenzyme complex"/>
    <property type="evidence" value="ECO:0007669"/>
    <property type="project" value="TreeGrafter"/>
</dbReference>
<name>A0A397GXE6_ASPTH</name>
<dbReference type="GO" id="GO:0005634">
    <property type="term" value="C:nucleus"/>
    <property type="evidence" value="ECO:0007669"/>
    <property type="project" value="TreeGrafter"/>
</dbReference>
<evidence type="ECO:0000256" key="1">
    <source>
        <dbReference type="SAM" id="MobiDB-lite"/>
    </source>
</evidence>
<evidence type="ECO:0000313" key="3">
    <source>
        <dbReference type="Proteomes" id="UP000215305"/>
    </source>
</evidence>
<dbReference type="AlphaFoldDB" id="A0A397GXE6"/>
<protein>
    <recommendedName>
        <fullName evidence="4">Cyclin N-terminal domain-containing protein</fullName>
    </recommendedName>
</protein>
<accession>A0A397GXE6</accession>